<organism evidence="1 2">
    <name type="scientific">Natronorubrum thiooxidans</name>
    <dbReference type="NCBI Taxonomy" id="308853"/>
    <lineage>
        <taxon>Archaea</taxon>
        <taxon>Methanobacteriati</taxon>
        <taxon>Methanobacteriota</taxon>
        <taxon>Stenosarchaea group</taxon>
        <taxon>Halobacteria</taxon>
        <taxon>Halobacteriales</taxon>
        <taxon>Natrialbaceae</taxon>
        <taxon>Natronorubrum</taxon>
    </lineage>
</organism>
<dbReference type="STRING" id="308853.SAMN05421752_11373"/>
<protein>
    <submittedName>
        <fullName evidence="1">Uncharacterized protein</fullName>
    </submittedName>
</protein>
<evidence type="ECO:0000313" key="1">
    <source>
        <dbReference type="EMBL" id="SIS13633.1"/>
    </source>
</evidence>
<accession>A0A1N7GM16</accession>
<evidence type="ECO:0000313" key="2">
    <source>
        <dbReference type="Proteomes" id="UP000185936"/>
    </source>
</evidence>
<dbReference type="AlphaFoldDB" id="A0A1N7GM16"/>
<dbReference type="EMBL" id="FTNR01000013">
    <property type="protein sequence ID" value="SIS13633.1"/>
    <property type="molecule type" value="Genomic_DNA"/>
</dbReference>
<name>A0A1N7GM16_9EURY</name>
<dbReference type="Proteomes" id="UP000185936">
    <property type="component" value="Unassembled WGS sequence"/>
</dbReference>
<proteinExistence type="predicted"/>
<gene>
    <name evidence="1" type="ORF">SAMN05421752_11373</name>
</gene>
<sequence length="50" mass="5627">MSHPTRIYTDRRRSPQIFVAILTHCPVDGGLRVSLSDHAHESRDGDSIPE</sequence>
<keyword evidence="2" id="KW-1185">Reference proteome</keyword>
<reference evidence="2" key="1">
    <citation type="submission" date="2017-01" db="EMBL/GenBank/DDBJ databases">
        <authorList>
            <person name="Varghese N."/>
            <person name="Submissions S."/>
        </authorList>
    </citation>
    <scope>NUCLEOTIDE SEQUENCE [LARGE SCALE GENOMIC DNA]</scope>
    <source>
        <strain evidence="2">type strain: HArc-</strain>
    </source>
</reference>